<dbReference type="InterPro" id="IPR018555">
    <property type="entry name" value="C630.06c-like"/>
</dbReference>
<dbReference type="EMBL" id="ML995823">
    <property type="protein sequence ID" value="KAF2770799.1"/>
    <property type="molecule type" value="Genomic_DNA"/>
</dbReference>
<feature type="compositionally biased region" description="Basic residues" evidence="1">
    <location>
        <begin position="212"/>
        <end position="223"/>
    </location>
</feature>
<reference evidence="2" key="1">
    <citation type="journal article" date="2020" name="Stud. Mycol.">
        <title>101 Dothideomycetes genomes: a test case for predicting lifestyles and emergence of pathogens.</title>
        <authorList>
            <person name="Haridas S."/>
            <person name="Albert R."/>
            <person name="Binder M."/>
            <person name="Bloem J."/>
            <person name="Labutti K."/>
            <person name="Salamov A."/>
            <person name="Andreopoulos B."/>
            <person name="Baker S."/>
            <person name="Barry K."/>
            <person name="Bills G."/>
            <person name="Bluhm B."/>
            <person name="Cannon C."/>
            <person name="Castanera R."/>
            <person name="Culley D."/>
            <person name="Daum C."/>
            <person name="Ezra D."/>
            <person name="Gonzalez J."/>
            <person name="Henrissat B."/>
            <person name="Kuo A."/>
            <person name="Liang C."/>
            <person name="Lipzen A."/>
            <person name="Lutzoni F."/>
            <person name="Magnuson J."/>
            <person name="Mondo S."/>
            <person name="Nolan M."/>
            <person name="Ohm R."/>
            <person name="Pangilinan J."/>
            <person name="Park H.-J."/>
            <person name="Ramirez L."/>
            <person name="Alfaro M."/>
            <person name="Sun H."/>
            <person name="Tritt A."/>
            <person name="Yoshinaga Y."/>
            <person name="Zwiers L.-H."/>
            <person name="Turgeon B."/>
            <person name="Goodwin S."/>
            <person name="Spatafora J."/>
            <person name="Crous P."/>
            <person name="Grigoriev I."/>
        </authorList>
    </citation>
    <scope>NUCLEOTIDE SEQUENCE</scope>
    <source>
        <strain evidence="2">CBS 116005</strain>
    </source>
</reference>
<organism evidence="2 3">
    <name type="scientific">Teratosphaeria nubilosa</name>
    <dbReference type="NCBI Taxonomy" id="161662"/>
    <lineage>
        <taxon>Eukaryota</taxon>
        <taxon>Fungi</taxon>
        <taxon>Dikarya</taxon>
        <taxon>Ascomycota</taxon>
        <taxon>Pezizomycotina</taxon>
        <taxon>Dothideomycetes</taxon>
        <taxon>Dothideomycetidae</taxon>
        <taxon>Mycosphaerellales</taxon>
        <taxon>Teratosphaeriaceae</taxon>
        <taxon>Teratosphaeria</taxon>
    </lineage>
</organism>
<feature type="region of interest" description="Disordered" evidence="1">
    <location>
        <begin position="1"/>
        <end position="24"/>
    </location>
</feature>
<feature type="region of interest" description="Disordered" evidence="1">
    <location>
        <begin position="189"/>
        <end position="259"/>
    </location>
</feature>
<dbReference type="OrthoDB" id="5425061at2759"/>
<name>A0A6G1LDZ5_9PEZI</name>
<keyword evidence="3" id="KW-1185">Reference proteome</keyword>
<feature type="compositionally biased region" description="Basic and acidic residues" evidence="1">
    <location>
        <begin position="191"/>
        <end position="211"/>
    </location>
</feature>
<evidence type="ECO:0000256" key="1">
    <source>
        <dbReference type="SAM" id="MobiDB-lite"/>
    </source>
</evidence>
<gene>
    <name evidence="2" type="ORF">EJ03DRAFT_55705</name>
</gene>
<feature type="compositionally biased region" description="Gly residues" evidence="1">
    <location>
        <begin position="236"/>
        <end position="246"/>
    </location>
</feature>
<sequence length="259" mass="28950">MEQAVRRADLQSPQSTPEPESDPEIIDRIKQLTRFEYISQDVPMTNGPLQPEDEEEQLEFQLFATTKTEAAAANKIRLRSPTPSGEAGFINPKRELKYYFADSLDQERKKQLEQAAISGDIILARSKNPAPGTAYPWKVLHLPLSALSAECRAEATASFSKLLDKDAEVKKRTRPGKKYRIKIRTKLAAAKAKEDAKKAQAADKDAAEKEKRNRRNREKKIKRREKERAKRAAAKGEGGTGEAGGGIEDERSESESGEE</sequence>
<proteinExistence type="predicted"/>
<evidence type="ECO:0000313" key="3">
    <source>
        <dbReference type="Proteomes" id="UP000799436"/>
    </source>
</evidence>
<protein>
    <submittedName>
        <fullName evidence="2">Uncharacterized protein</fullName>
    </submittedName>
</protein>
<dbReference type="Proteomes" id="UP000799436">
    <property type="component" value="Unassembled WGS sequence"/>
</dbReference>
<dbReference type="AlphaFoldDB" id="A0A6G1LDZ5"/>
<accession>A0A6G1LDZ5</accession>
<dbReference type="Pfam" id="PF09428">
    <property type="entry name" value="DUF2011"/>
    <property type="match status" value="1"/>
</dbReference>
<evidence type="ECO:0000313" key="2">
    <source>
        <dbReference type="EMBL" id="KAF2770799.1"/>
    </source>
</evidence>
<feature type="compositionally biased region" description="Acidic residues" evidence="1">
    <location>
        <begin position="250"/>
        <end position="259"/>
    </location>
</feature>